<feature type="non-terminal residue" evidence="2">
    <location>
        <position position="182"/>
    </location>
</feature>
<feature type="non-terminal residue" evidence="2">
    <location>
        <position position="1"/>
    </location>
</feature>
<dbReference type="PANTHER" id="PTHR31527:SF0">
    <property type="entry name" value="RE64534P"/>
    <property type="match status" value="1"/>
</dbReference>
<dbReference type="EMBL" id="UINC01004193">
    <property type="protein sequence ID" value="SVA12504.1"/>
    <property type="molecule type" value="Genomic_DNA"/>
</dbReference>
<organism evidence="2">
    <name type="scientific">marine metagenome</name>
    <dbReference type="NCBI Taxonomy" id="408172"/>
    <lineage>
        <taxon>unclassified sequences</taxon>
        <taxon>metagenomes</taxon>
        <taxon>ecological metagenomes</taxon>
    </lineage>
</organism>
<gene>
    <name evidence="2" type="ORF">METZ01_LOCUS65358</name>
</gene>
<dbReference type="AlphaFoldDB" id="A0A381T9V4"/>
<reference evidence="2" key="1">
    <citation type="submission" date="2018-05" db="EMBL/GenBank/DDBJ databases">
        <authorList>
            <person name="Lanie J.A."/>
            <person name="Ng W.-L."/>
            <person name="Kazmierczak K.M."/>
            <person name="Andrzejewski T.M."/>
            <person name="Davidsen T.M."/>
            <person name="Wayne K.J."/>
            <person name="Tettelin H."/>
            <person name="Glass J.I."/>
            <person name="Rusch D."/>
            <person name="Podicherti R."/>
            <person name="Tsui H.-C.T."/>
            <person name="Winkler M.E."/>
        </authorList>
    </citation>
    <scope>NUCLEOTIDE SEQUENCE</scope>
</reference>
<protein>
    <recommendedName>
        <fullName evidence="1">DUF1989 domain-containing protein</fullName>
    </recommendedName>
</protein>
<dbReference type="InterPro" id="IPR018959">
    <property type="entry name" value="DUF1989"/>
</dbReference>
<feature type="domain" description="DUF1989" evidence="1">
    <location>
        <begin position="5"/>
        <end position="169"/>
    </location>
</feature>
<evidence type="ECO:0000259" key="1">
    <source>
        <dbReference type="Pfam" id="PF09347"/>
    </source>
</evidence>
<dbReference type="PANTHER" id="PTHR31527">
    <property type="entry name" value="RE64534P"/>
    <property type="match status" value="1"/>
</dbReference>
<accession>A0A381T9V4</accession>
<evidence type="ECO:0000313" key="2">
    <source>
        <dbReference type="EMBL" id="SVA12504.1"/>
    </source>
</evidence>
<sequence>MERSVIPASEGRAHRVPKGARFRITTPKGAQAADFFAYNAETTSEWLSPMHTWVLNRSVKPREGQSLISRFRRPMLTFTEDGAGGVHDMMLAACDQFRYEQYGHEGHHPSCAENLHSAMRREGYEIDVVPQPINFFTNTFIDAESALSSPPNPVPPGAYVELEALMDLICVVSSCPFDLAIP</sequence>
<name>A0A381T9V4_9ZZZZ</name>
<proteinExistence type="predicted"/>
<dbReference type="Pfam" id="PF09347">
    <property type="entry name" value="DUF1989"/>
    <property type="match status" value="1"/>
</dbReference>